<evidence type="ECO:0000313" key="2">
    <source>
        <dbReference type="EMBL" id="CAB3263179.1"/>
    </source>
</evidence>
<dbReference type="EMBL" id="LR787317">
    <property type="protein sequence ID" value="CAB3263179.1"/>
    <property type="molecule type" value="mRNA"/>
</dbReference>
<reference evidence="2" key="1">
    <citation type="submission" date="2020-04" db="EMBL/GenBank/DDBJ databases">
        <authorList>
            <person name="Neveu A P."/>
        </authorList>
    </citation>
    <scope>NUCLEOTIDE SEQUENCE</scope>
    <source>
        <tissue evidence="2">Whole embryo</tissue>
    </source>
</reference>
<evidence type="ECO:0000256" key="1">
    <source>
        <dbReference type="SAM" id="MobiDB-lite"/>
    </source>
</evidence>
<feature type="compositionally biased region" description="Basic residues" evidence="1">
    <location>
        <begin position="139"/>
        <end position="155"/>
    </location>
</feature>
<accession>A0A6F9DJ59</accession>
<sequence>MVKLLSTPFGEYGYVLTGGQTVTKPIPDPTPVGRRQDGKGATIKLPTTYDAKYLSTTSLAKGSEVIAMRDRESYAKRGLLHQGQEPVVYLEFQLPRHLRTGTVPSSLPSRAGVNDRKKSSLESLPSVKRDSRVVQKWKDTHKHHAGTSTLPKHRPGFAKKFAENRSSFGGLTGIVASGKTETESGTNTTEQTEMAENEEETTKLFLPELVKLEQQEMPFTSLGRLKSQRMHEVYSDMLKKHRENRLRLIMDKVDSAEKIRDRLHQHELEKQRRKLKTSVECQRSQLRELRSRHRKDFESRLISVYSSSENAPTILSLPRDVYGLPENEEKVEIPTPRRRIHASQSKISLQSFKKADEITSKFNNVWNLLNSPRRPQTIATADVAA</sequence>
<proteinExistence type="evidence at transcript level"/>
<organism evidence="2">
    <name type="scientific">Phallusia mammillata</name>
    <dbReference type="NCBI Taxonomy" id="59560"/>
    <lineage>
        <taxon>Eukaryota</taxon>
        <taxon>Metazoa</taxon>
        <taxon>Chordata</taxon>
        <taxon>Tunicata</taxon>
        <taxon>Ascidiacea</taxon>
        <taxon>Phlebobranchia</taxon>
        <taxon>Ascidiidae</taxon>
        <taxon>Phallusia</taxon>
    </lineage>
</organism>
<gene>
    <name evidence="2" type="primary">LOC104265856</name>
</gene>
<dbReference type="AlphaFoldDB" id="A0A6F9DJ59"/>
<feature type="region of interest" description="Disordered" evidence="1">
    <location>
        <begin position="178"/>
        <end position="200"/>
    </location>
</feature>
<feature type="region of interest" description="Disordered" evidence="1">
    <location>
        <begin position="100"/>
        <end position="155"/>
    </location>
</feature>
<name>A0A6F9DJ59_9ASCI</name>
<feature type="compositionally biased region" description="Basic and acidic residues" evidence="1">
    <location>
        <begin position="127"/>
        <end position="138"/>
    </location>
</feature>
<protein>
    <submittedName>
        <fullName evidence="2">Uncharacterized protein LOC104265856</fullName>
    </submittedName>
</protein>